<dbReference type="EMBL" id="CAJVPK010000190">
    <property type="protein sequence ID" value="CAG8470529.1"/>
    <property type="molecule type" value="Genomic_DNA"/>
</dbReference>
<comment type="caution">
    <text evidence="4">The sequence shown here is derived from an EMBL/GenBank/DDBJ whole genome shotgun (WGS) entry which is preliminary data.</text>
</comment>
<dbReference type="PANTHER" id="PTHR42028">
    <property type="entry name" value="CHROMOSOME 1, WHOLE GENOME SHOTGUN SEQUENCE"/>
    <property type="match status" value="1"/>
</dbReference>
<dbReference type="InterPro" id="IPR055561">
    <property type="entry name" value="DUF7137"/>
</dbReference>
<dbReference type="Proteomes" id="UP000789706">
    <property type="component" value="Unassembled WGS sequence"/>
</dbReference>
<keyword evidence="2" id="KW-0812">Transmembrane</keyword>
<gene>
    <name evidence="4" type="ORF">DEBURN_LOCUS3137</name>
</gene>
<feature type="transmembrane region" description="Helical" evidence="2">
    <location>
        <begin position="222"/>
        <end position="242"/>
    </location>
</feature>
<keyword evidence="2" id="KW-0472">Membrane</keyword>
<evidence type="ECO:0000259" key="3">
    <source>
        <dbReference type="Pfam" id="PF23585"/>
    </source>
</evidence>
<name>A0A9N8W376_9GLOM</name>
<dbReference type="PANTHER" id="PTHR42028:SF1">
    <property type="entry name" value="YALI0E30657P"/>
    <property type="match status" value="1"/>
</dbReference>
<sequence>MRTICLKKEVYLRRLDVERSFIYNIYSQQLFFSASPSSPQPSSSQPSGNPTPLNKSSTPTSSKPSTTKTNDNAPAVSLSIISPTPDKFQFHKKGFNITFAWKFVGNFSTPPKSLNIYAIPNVYHGTNKNFTIATNLTGSTTEYEWDTSKQTNPELPDGPYNLWILDERGIDYYNNNGKLAPFNGFIFTMYAPSPAIPTEYCQGKRIPTSAYLMGSMESFANVLIPMTSLITLITFLTGIFFLNNHGFFEN</sequence>
<evidence type="ECO:0000256" key="2">
    <source>
        <dbReference type="SAM" id="Phobius"/>
    </source>
</evidence>
<evidence type="ECO:0000313" key="4">
    <source>
        <dbReference type="EMBL" id="CAG8470529.1"/>
    </source>
</evidence>
<keyword evidence="5" id="KW-1185">Reference proteome</keyword>
<dbReference type="AlphaFoldDB" id="A0A9N8W376"/>
<reference evidence="4" key="1">
    <citation type="submission" date="2021-06" db="EMBL/GenBank/DDBJ databases">
        <authorList>
            <person name="Kallberg Y."/>
            <person name="Tangrot J."/>
            <person name="Rosling A."/>
        </authorList>
    </citation>
    <scope>NUCLEOTIDE SEQUENCE</scope>
    <source>
        <strain evidence="4">AZ414A</strain>
    </source>
</reference>
<evidence type="ECO:0000313" key="5">
    <source>
        <dbReference type="Proteomes" id="UP000789706"/>
    </source>
</evidence>
<organism evidence="4 5">
    <name type="scientific">Diversispora eburnea</name>
    <dbReference type="NCBI Taxonomy" id="1213867"/>
    <lineage>
        <taxon>Eukaryota</taxon>
        <taxon>Fungi</taxon>
        <taxon>Fungi incertae sedis</taxon>
        <taxon>Mucoromycota</taxon>
        <taxon>Glomeromycotina</taxon>
        <taxon>Glomeromycetes</taxon>
        <taxon>Diversisporales</taxon>
        <taxon>Diversisporaceae</taxon>
        <taxon>Diversispora</taxon>
    </lineage>
</organism>
<proteinExistence type="predicted"/>
<accession>A0A9N8W376</accession>
<dbReference type="Pfam" id="PF23585">
    <property type="entry name" value="DUF7137"/>
    <property type="match status" value="1"/>
</dbReference>
<keyword evidence="2" id="KW-1133">Transmembrane helix</keyword>
<protein>
    <submittedName>
        <fullName evidence="4">8852_t:CDS:1</fullName>
    </submittedName>
</protein>
<feature type="region of interest" description="Disordered" evidence="1">
    <location>
        <begin position="36"/>
        <end position="76"/>
    </location>
</feature>
<feature type="domain" description="DUF7137" evidence="3">
    <location>
        <begin position="73"/>
        <end position="199"/>
    </location>
</feature>
<evidence type="ECO:0000256" key="1">
    <source>
        <dbReference type="SAM" id="MobiDB-lite"/>
    </source>
</evidence>
<feature type="compositionally biased region" description="Low complexity" evidence="1">
    <location>
        <begin position="36"/>
        <end position="70"/>
    </location>
</feature>
<dbReference type="OrthoDB" id="2435509at2759"/>